<accession>A0A1M7K049</accession>
<dbReference type="AlphaFoldDB" id="A0A1M7K049"/>
<sequence>MSRYSANGFIFLSAPRQDLLKYEFTRKYLFRTIRRNGMMEGTAKTQISNRCGPAVAQYYPTIPVFLSNDV</sequence>
<organism evidence="1 2">
    <name type="scientific">Cyclobacterium lianum</name>
    <dbReference type="NCBI Taxonomy" id="388280"/>
    <lineage>
        <taxon>Bacteria</taxon>
        <taxon>Pseudomonadati</taxon>
        <taxon>Bacteroidota</taxon>
        <taxon>Cytophagia</taxon>
        <taxon>Cytophagales</taxon>
        <taxon>Cyclobacteriaceae</taxon>
        <taxon>Cyclobacterium</taxon>
    </lineage>
</organism>
<evidence type="ECO:0000313" key="2">
    <source>
        <dbReference type="Proteomes" id="UP000184513"/>
    </source>
</evidence>
<protein>
    <submittedName>
        <fullName evidence="1">Uncharacterized protein</fullName>
    </submittedName>
</protein>
<dbReference type="EMBL" id="FRCY01000002">
    <property type="protein sequence ID" value="SHM58353.1"/>
    <property type="molecule type" value="Genomic_DNA"/>
</dbReference>
<evidence type="ECO:0000313" key="1">
    <source>
        <dbReference type="EMBL" id="SHM58353.1"/>
    </source>
</evidence>
<dbReference type="Proteomes" id="UP000184513">
    <property type="component" value="Unassembled WGS sequence"/>
</dbReference>
<keyword evidence="2" id="KW-1185">Reference proteome</keyword>
<reference evidence="1 2" key="1">
    <citation type="submission" date="2016-11" db="EMBL/GenBank/DDBJ databases">
        <authorList>
            <person name="Jaros S."/>
            <person name="Januszkiewicz K."/>
            <person name="Wedrychowicz H."/>
        </authorList>
    </citation>
    <scope>NUCLEOTIDE SEQUENCE [LARGE SCALE GENOMIC DNA]</scope>
    <source>
        <strain evidence="1 2">CGMCC 1.6102</strain>
    </source>
</reference>
<name>A0A1M7K049_9BACT</name>
<proteinExistence type="predicted"/>
<dbReference type="STRING" id="388280.SAMN04488057_102224"/>
<gene>
    <name evidence="1" type="ORF">SAMN04488057_102224</name>
</gene>